<dbReference type="InterPro" id="IPR029058">
    <property type="entry name" value="AB_hydrolase_fold"/>
</dbReference>
<keyword evidence="3" id="KW-1185">Reference proteome</keyword>
<evidence type="ECO:0000259" key="1">
    <source>
        <dbReference type="Pfam" id="PF00561"/>
    </source>
</evidence>
<dbReference type="Gene3D" id="3.40.50.1820">
    <property type="entry name" value="alpha/beta hydrolase"/>
    <property type="match status" value="1"/>
</dbReference>
<evidence type="ECO:0000313" key="2">
    <source>
        <dbReference type="EMBL" id="CAK7218966.1"/>
    </source>
</evidence>
<dbReference type="PANTHER" id="PTHR43798:SF33">
    <property type="entry name" value="HYDROLASE, PUTATIVE (AFU_ORTHOLOGUE AFUA_2G14860)-RELATED"/>
    <property type="match status" value="1"/>
</dbReference>
<organism evidence="2 3">
    <name type="scientific">Sporothrix eucalyptigena</name>
    <dbReference type="NCBI Taxonomy" id="1812306"/>
    <lineage>
        <taxon>Eukaryota</taxon>
        <taxon>Fungi</taxon>
        <taxon>Dikarya</taxon>
        <taxon>Ascomycota</taxon>
        <taxon>Pezizomycotina</taxon>
        <taxon>Sordariomycetes</taxon>
        <taxon>Sordariomycetidae</taxon>
        <taxon>Ophiostomatales</taxon>
        <taxon>Ophiostomataceae</taxon>
        <taxon>Sporothrix</taxon>
    </lineage>
</organism>
<dbReference type="PANTHER" id="PTHR43798">
    <property type="entry name" value="MONOACYLGLYCEROL LIPASE"/>
    <property type="match status" value="1"/>
</dbReference>
<comment type="caution">
    <text evidence="2">The sequence shown here is derived from an EMBL/GenBank/DDBJ whole genome shotgun (WGS) entry which is preliminary data.</text>
</comment>
<evidence type="ECO:0000313" key="3">
    <source>
        <dbReference type="Proteomes" id="UP001642482"/>
    </source>
</evidence>
<gene>
    <name evidence="2" type="ORF">SEUCBS140593_003733</name>
</gene>
<protein>
    <recommendedName>
        <fullName evidence="1">AB hydrolase-1 domain-containing protein</fullName>
    </recommendedName>
</protein>
<dbReference type="Proteomes" id="UP001642482">
    <property type="component" value="Unassembled WGS sequence"/>
</dbReference>
<dbReference type="InterPro" id="IPR000073">
    <property type="entry name" value="AB_hydrolase_1"/>
</dbReference>
<sequence>MSEGTVTRGPAGKRQYITHKNGLKTAYIQDNFTDPWKKAETILIQHGFCRNADHFYHWVPALARKYNVIRRDLRGHGYSDYPTPGSGYDYSLPTILEEIKDTLDQLGIEKAHLLGESTSGMLFEAFAAKYPDAVLSLTVCSSPTYLPATAQQFLAFGESSWPDACRKLGARGWAERLSGAQGTVGSTDADYVRWWIDTVSISHGEGLAGYAEFLGTLDARPSLSGIKAPMLILAPSNSAMVTVQAMDELAASLPTARLVVIDAAGHEIYYEAAEACQEAMLTFLNSLQYTGTVFRQ</sequence>
<dbReference type="InterPro" id="IPR050266">
    <property type="entry name" value="AB_hydrolase_sf"/>
</dbReference>
<dbReference type="EMBL" id="CAWUHD010000029">
    <property type="protein sequence ID" value="CAK7218966.1"/>
    <property type="molecule type" value="Genomic_DNA"/>
</dbReference>
<dbReference type="Pfam" id="PF00561">
    <property type="entry name" value="Abhydrolase_1"/>
    <property type="match status" value="1"/>
</dbReference>
<reference evidence="2 3" key="1">
    <citation type="submission" date="2024-01" db="EMBL/GenBank/DDBJ databases">
        <authorList>
            <person name="Allen C."/>
            <person name="Tagirdzhanova G."/>
        </authorList>
    </citation>
    <scope>NUCLEOTIDE SEQUENCE [LARGE SCALE GENOMIC DNA]</scope>
</reference>
<accession>A0ABP0BHH1</accession>
<dbReference type="SUPFAM" id="SSF53474">
    <property type="entry name" value="alpha/beta-Hydrolases"/>
    <property type="match status" value="1"/>
</dbReference>
<name>A0ABP0BHH1_9PEZI</name>
<feature type="domain" description="AB hydrolase-1" evidence="1">
    <location>
        <begin position="41"/>
        <end position="272"/>
    </location>
</feature>
<proteinExistence type="predicted"/>